<proteinExistence type="predicted"/>
<keyword evidence="3" id="KW-1185">Reference proteome</keyword>
<dbReference type="InterPro" id="IPR000036">
    <property type="entry name" value="Peptidase_A26_omptin"/>
</dbReference>
<dbReference type="InterPro" id="IPR053724">
    <property type="entry name" value="OMP_A26_sf"/>
</dbReference>
<dbReference type="AlphaFoldDB" id="A0A1B7HJC0"/>
<dbReference type="EMBL" id="LXEO01000049">
    <property type="protein sequence ID" value="OAT15708.1"/>
    <property type="molecule type" value="Genomic_DNA"/>
</dbReference>
<feature type="active site" evidence="1">
    <location>
        <position position="98"/>
    </location>
</feature>
<keyword evidence="2" id="KW-0378">Hydrolase</keyword>
<evidence type="ECO:0000256" key="1">
    <source>
        <dbReference type="PIRSR" id="PIRSR001522-1"/>
    </source>
</evidence>
<evidence type="ECO:0000313" key="2">
    <source>
        <dbReference type="EMBL" id="OAT15708.1"/>
    </source>
</evidence>
<name>A0A1B7HJC0_9ENTR</name>
<feature type="active site" evidence="1">
    <location>
        <position position="218"/>
    </location>
</feature>
<protein>
    <submittedName>
        <fullName evidence="2">Omptin</fullName>
        <ecNumber evidence="2">3.4.23.-</ecNumber>
        <ecNumber evidence="2">3.4.23.49</ecNumber>
    </submittedName>
</protein>
<dbReference type="Proteomes" id="UP000078286">
    <property type="component" value="Unassembled WGS sequence"/>
</dbReference>
<feature type="active site" evidence="1">
    <location>
        <position position="96"/>
    </location>
</feature>
<dbReference type="PRINTS" id="PR00482">
    <property type="entry name" value="OMPTIN"/>
</dbReference>
<dbReference type="InterPro" id="IPR020080">
    <property type="entry name" value="OM_adhesin/peptidase_omptin"/>
</dbReference>
<dbReference type="Gene3D" id="2.40.128.90">
    <property type="entry name" value="OMPT-like"/>
    <property type="match status" value="1"/>
</dbReference>
<accession>A0A1B7HJC0</accession>
<dbReference type="PATRIC" id="fig|1354255.3.peg.3250"/>
<dbReference type="SUPFAM" id="SSF69917">
    <property type="entry name" value="OMPT-like"/>
    <property type="match status" value="1"/>
</dbReference>
<gene>
    <name evidence="2" type="ORF">M979_3155</name>
</gene>
<reference evidence="2 3" key="1">
    <citation type="submission" date="2016-04" db="EMBL/GenBank/DDBJ databases">
        <title>ATOL: Assembling a taxonomically balanced genome-scale reconstruction of the evolutionary history of the Enterobacteriaceae.</title>
        <authorList>
            <person name="Plunkett G.III."/>
            <person name="Neeno-Eckwall E.C."/>
            <person name="Glasner J.D."/>
            <person name="Perna N.T."/>
        </authorList>
    </citation>
    <scope>NUCLEOTIDE SEQUENCE [LARGE SCALE GENOMIC DNA]</scope>
    <source>
        <strain evidence="2 3">ATCC 51607</strain>
    </source>
</reference>
<evidence type="ECO:0000313" key="3">
    <source>
        <dbReference type="Proteomes" id="UP000078286"/>
    </source>
</evidence>
<comment type="caution">
    <text evidence="2">The sequence shown here is derived from an EMBL/GenBank/DDBJ whole genome shotgun (WGS) entry which is preliminary data.</text>
</comment>
<dbReference type="GO" id="GO:0004190">
    <property type="term" value="F:aspartic-type endopeptidase activity"/>
    <property type="evidence" value="ECO:0007669"/>
    <property type="project" value="UniProtKB-EC"/>
</dbReference>
<feature type="active site" evidence="1">
    <location>
        <position position="220"/>
    </location>
</feature>
<sequence>MLSAFNHLAYANNLDDLTPSLKSESLSVGTSLGILGGKSTERVYDNKSGEKISQLDWKIKNTPVLKGEVNWDAWQRLTLNARGWTSLASRGNTMDDYDWLDDNKSGWSDWSHHSNTRLNYANEFDLSIRGWLLKADNYKVAAVAGYQQTRFSWSAYGGNYNYDNGTDIGSFTDGKRTIGYQQKFSLPYIGLAGQYLYQGIEVNTLLKFSDWVTAKDNDEHYSRDTTFREKTTSSHYYAAAIEVGYYITPNAKVSTEFAYNYYSEGKGGSEMINRATGKTKYTDGDAAGIKNENYIISAGIHYRF</sequence>
<dbReference type="GO" id="GO:0009279">
    <property type="term" value="C:cell outer membrane"/>
    <property type="evidence" value="ECO:0007669"/>
    <property type="project" value="InterPro"/>
</dbReference>
<dbReference type="EC" id="3.4.23.49" evidence="2"/>
<dbReference type="GO" id="GO:0006508">
    <property type="term" value="P:proteolysis"/>
    <property type="evidence" value="ECO:0007669"/>
    <property type="project" value="InterPro"/>
</dbReference>
<dbReference type="PIRSF" id="PIRSF001522">
    <property type="entry name" value="Peptidase_A26"/>
    <property type="match status" value="1"/>
</dbReference>
<dbReference type="Pfam" id="PF01278">
    <property type="entry name" value="Omptin"/>
    <property type="match status" value="1"/>
</dbReference>
<dbReference type="EC" id="3.4.23.-" evidence="2"/>
<organism evidence="2 3">
    <name type="scientific">Buttiauxella noackiae ATCC 51607</name>
    <dbReference type="NCBI Taxonomy" id="1354255"/>
    <lineage>
        <taxon>Bacteria</taxon>
        <taxon>Pseudomonadati</taxon>
        <taxon>Pseudomonadota</taxon>
        <taxon>Gammaproteobacteria</taxon>
        <taxon>Enterobacterales</taxon>
        <taxon>Enterobacteriaceae</taxon>
        <taxon>Buttiauxella</taxon>
    </lineage>
</organism>